<proteinExistence type="predicted"/>
<evidence type="ECO:0000313" key="2">
    <source>
        <dbReference type="EMBL" id="ANJ67867.1"/>
    </source>
</evidence>
<dbReference type="KEGG" id="haz:A9404_11175"/>
<keyword evidence="1" id="KW-0732">Signal</keyword>
<evidence type="ECO:0000256" key="1">
    <source>
        <dbReference type="SAM" id="SignalP"/>
    </source>
</evidence>
<dbReference type="STRING" id="1860122.A9404_11175"/>
<dbReference type="Pfam" id="PF10048">
    <property type="entry name" value="DUF2282"/>
    <property type="match status" value="1"/>
</dbReference>
<sequence length="108" mass="10969">MKNAQKTTAATLALALGTALTLGATAAQADGMNGGMSGDMHSGMMDKEKCYGVSMKGKNDCKSGPGTSCAGSATMDYQGNAYKLVPAGTCEKMMSKTSPTGHGMTKPY</sequence>
<dbReference type="OrthoDB" id="1551288at2"/>
<name>A0A191ZJ49_9GAMM</name>
<feature type="signal peptide" evidence="1">
    <location>
        <begin position="1"/>
        <end position="29"/>
    </location>
</feature>
<reference evidence="2 3" key="1">
    <citation type="submission" date="2016-06" db="EMBL/GenBank/DDBJ databases">
        <title>Insight into the functional genes involving in sulfur oxidation in Pearl River water.</title>
        <authorList>
            <person name="Luo J."/>
            <person name="Tan X."/>
            <person name="Lin W."/>
        </authorList>
    </citation>
    <scope>NUCLEOTIDE SEQUENCE [LARGE SCALE GENOMIC DNA]</scope>
    <source>
        <strain evidence="2 3">LS2</strain>
    </source>
</reference>
<gene>
    <name evidence="2" type="ORF">A9404_11175</name>
</gene>
<feature type="chain" id="PRO_5008250451" description="Signal peptidase" evidence="1">
    <location>
        <begin position="30"/>
        <end position="108"/>
    </location>
</feature>
<organism evidence="2 3">
    <name type="scientific">Halothiobacillus diazotrophicus</name>
    <dbReference type="NCBI Taxonomy" id="1860122"/>
    <lineage>
        <taxon>Bacteria</taxon>
        <taxon>Pseudomonadati</taxon>
        <taxon>Pseudomonadota</taxon>
        <taxon>Gammaproteobacteria</taxon>
        <taxon>Chromatiales</taxon>
        <taxon>Halothiobacillaceae</taxon>
        <taxon>Halothiobacillus</taxon>
    </lineage>
</organism>
<protein>
    <recommendedName>
        <fullName evidence="4">Signal peptidase</fullName>
    </recommendedName>
</protein>
<dbReference type="RefSeq" id="WP_066101601.1">
    <property type="nucleotide sequence ID" value="NZ_CP016027.1"/>
</dbReference>
<dbReference type="Proteomes" id="UP000078596">
    <property type="component" value="Chromosome"/>
</dbReference>
<keyword evidence="3" id="KW-1185">Reference proteome</keyword>
<accession>A0A191ZJ49</accession>
<dbReference type="EMBL" id="CP016027">
    <property type="protein sequence ID" value="ANJ67867.1"/>
    <property type="molecule type" value="Genomic_DNA"/>
</dbReference>
<evidence type="ECO:0008006" key="4">
    <source>
        <dbReference type="Google" id="ProtNLM"/>
    </source>
</evidence>
<evidence type="ECO:0000313" key="3">
    <source>
        <dbReference type="Proteomes" id="UP000078596"/>
    </source>
</evidence>
<dbReference type="AlphaFoldDB" id="A0A191ZJ49"/>
<dbReference type="InterPro" id="IPR018740">
    <property type="entry name" value="DUF2282_membr"/>
</dbReference>